<dbReference type="PANTHER" id="PTHR24369">
    <property type="entry name" value="ANTIGEN BSP, PUTATIVE-RELATED"/>
    <property type="match status" value="1"/>
</dbReference>
<reference evidence="8" key="1">
    <citation type="submission" date="2016-11" db="UniProtKB">
        <authorList>
            <consortium name="WormBaseParasite"/>
        </authorList>
    </citation>
    <scope>IDENTIFICATION</scope>
</reference>
<evidence type="ECO:0000256" key="4">
    <source>
        <dbReference type="SAM" id="MobiDB-lite"/>
    </source>
</evidence>
<dbReference type="InterPro" id="IPR032675">
    <property type="entry name" value="LRR_dom_sf"/>
</dbReference>
<keyword evidence="5" id="KW-0472">Membrane</keyword>
<keyword evidence="7" id="KW-1185">Reference proteome</keyword>
<dbReference type="Pfam" id="PF13855">
    <property type="entry name" value="LRR_8"/>
    <property type="match status" value="1"/>
</dbReference>
<proteinExistence type="predicted"/>
<protein>
    <submittedName>
        <fullName evidence="8">LRRCT domain-containing protein</fullName>
    </submittedName>
</protein>
<keyword evidence="5" id="KW-0812">Transmembrane</keyword>
<feature type="signal peptide" evidence="6">
    <location>
        <begin position="1"/>
        <end position="32"/>
    </location>
</feature>
<dbReference type="SMART" id="SM00369">
    <property type="entry name" value="LRR_TYP"/>
    <property type="match status" value="2"/>
</dbReference>
<keyword evidence="3" id="KW-0677">Repeat</keyword>
<accession>A0A1I8ITF0</accession>
<keyword evidence="2 6" id="KW-0732">Signal</keyword>
<dbReference type="AlphaFoldDB" id="A0A1I8ITF0"/>
<feature type="chain" id="PRO_5009321198" evidence="6">
    <location>
        <begin position="33"/>
        <end position="733"/>
    </location>
</feature>
<keyword evidence="5" id="KW-1133">Transmembrane helix</keyword>
<feature type="compositionally biased region" description="Low complexity" evidence="4">
    <location>
        <begin position="429"/>
        <end position="447"/>
    </location>
</feature>
<dbReference type="GO" id="GO:0005886">
    <property type="term" value="C:plasma membrane"/>
    <property type="evidence" value="ECO:0007669"/>
    <property type="project" value="TreeGrafter"/>
</dbReference>
<feature type="region of interest" description="Disordered" evidence="4">
    <location>
        <begin position="388"/>
        <end position="447"/>
    </location>
</feature>
<dbReference type="InterPro" id="IPR050541">
    <property type="entry name" value="LRR_TM_domain-containing"/>
</dbReference>
<organism evidence="7 8">
    <name type="scientific">Macrostomum lignano</name>
    <dbReference type="NCBI Taxonomy" id="282301"/>
    <lineage>
        <taxon>Eukaryota</taxon>
        <taxon>Metazoa</taxon>
        <taxon>Spiralia</taxon>
        <taxon>Lophotrochozoa</taxon>
        <taxon>Platyhelminthes</taxon>
        <taxon>Rhabditophora</taxon>
        <taxon>Macrostomorpha</taxon>
        <taxon>Macrostomida</taxon>
        <taxon>Macrostomidae</taxon>
        <taxon>Macrostomum</taxon>
    </lineage>
</organism>
<evidence type="ECO:0000256" key="5">
    <source>
        <dbReference type="SAM" id="Phobius"/>
    </source>
</evidence>
<dbReference type="PANTHER" id="PTHR24369:SF210">
    <property type="entry name" value="CHAOPTIN-RELATED"/>
    <property type="match status" value="1"/>
</dbReference>
<evidence type="ECO:0000256" key="3">
    <source>
        <dbReference type="ARBA" id="ARBA00022737"/>
    </source>
</evidence>
<name>A0A1I8ITF0_9PLAT</name>
<dbReference type="Proteomes" id="UP000095280">
    <property type="component" value="Unplaced"/>
</dbReference>
<keyword evidence="1" id="KW-0433">Leucine-rich repeat</keyword>
<dbReference type="Gene3D" id="3.80.10.10">
    <property type="entry name" value="Ribonuclease Inhibitor"/>
    <property type="match status" value="1"/>
</dbReference>
<evidence type="ECO:0000256" key="1">
    <source>
        <dbReference type="ARBA" id="ARBA00022614"/>
    </source>
</evidence>
<evidence type="ECO:0000256" key="2">
    <source>
        <dbReference type="ARBA" id="ARBA00022729"/>
    </source>
</evidence>
<dbReference type="InterPro" id="IPR001611">
    <property type="entry name" value="Leu-rich_rpt"/>
</dbReference>
<dbReference type="WBParaSite" id="maker-uti_cns_0015824-snap-gene-0.2-mRNA-1">
    <property type="protein sequence ID" value="maker-uti_cns_0015824-snap-gene-0.2-mRNA-1"/>
    <property type="gene ID" value="maker-uti_cns_0015824-snap-gene-0.2"/>
</dbReference>
<dbReference type="SUPFAM" id="SSF52058">
    <property type="entry name" value="L domain-like"/>
    <property type="match status" value="1"/>
</dbReference>
<dbReference type="InterPro" id="IPR003591">
    <property type="entry name" value="Leu-rich_rpt_typical-subtyp"/>
</dbReference>
<dbReference type="PROSITE" id="PS51450">
    <property type="entry name" value="LRR"/>
    <property type="match status" value="1"/>
</dbReference>
<feature type="transmembrane region" description="Helical" evidence="5">
    <location>
        <begin position="460"/>
        <end position="482"/>
    </location>
</feature>
<evidence type="ECO:0000313" key="8">
    <source>
        <dbReference type="WBParaSite" id="maker-uti_cns_0015824-snap-gene-0.2-mRNA-1"/>
    </source>
</evidence>
<sequence length="733" mass="81366">MFALGIQPGAAPPLSLCLLLALLLSMAQPGHQLSRCGYCMCDRPTVSCDFDSAKSEIVNNIELTDYVPSSSLLRRLGRNPASYSELYVNCKNARVLKSQRLTSRLLEHFANLTRLSVLSCDLIAIDDGALSSLRQLRELDLSDNQLQRLPPAFLNGKSLTALRFGENRRLQLTADMFRGLQLDRLLLSRCGLSEFPLDSLNAIAGLRELTLSHNSIQTVPVEARDLINQLRVFYLDDNPLACTCQNRWLRNVDWNRVSPPLSKASPRDQLPRCATPQRLLNAELSSLGPTDLPCDPPRLVSIDLQLGPVSGRLACKADSDQPERLVWTYRQIAGYPEFQDGATYQGTGAAFVSTFKRSVMQQQPQPQYKYLLTTATDDGRQSNFTLSLQWPPLQRPPHQPDEQQPTAVLAGRTPSNGGPPLHSLPQPRPGDVVASASDSAAPDNSGNDYFSRKQFTLVEMIVAVIGTFLATALVFVLVCQFTRWYSKRDKKRWATYAAHPYSGYNYTSGSQQLQQQPTQYLTHRPPSHEYDVPRIESMQLQQQQQPMSPKMTHLNNCTADFEFVDYSGRRLYNRGNFFAKAPSSAAIYPRSLSDECACSSCSVESVAAVLHFSVPGLPRLGTNTRRARKVGWRSGGGRRPMIIDQDGRLQSKQGGFPTPSQPQPMLRAAPPLTLPVSSEEKKINQTGGYEFPRPLPTLPLASGESGGRLLLGFEIRLAEAELEAKNPRLHACR</sequence>
<evidence type="ECO:0000313" key="7">
    <source>
        <dbReference type="Proteomes" id="UP000095280"/>
    </source>
</evidence>
<evidence type="ECO:0000256" key="6">
    <source>
        <dbReference type="SAM" id="SignalP"/>
    </source>
</evidence>